<protein>
    <submittedName>
        <fullName evidence="2">Periplasmic component of the Tol biopolymer transport system-like protein</fullName>
    </submittedName>
</protein>
<dbReference type="Gene3D" id="2.120.10.30">
    <property type="entry name" value="TolB, C-terminal domain"/>
    <property type="match status" value="2"/>
</dbReference>
<name>A0A0E3QJC8_METBA</name>
<dbReference type="GeneID" id="24823204"/>
<dbReference type="HOGENOM" id="CLU_035588_0_0_2"/>
<dbReference type="InterPro" id="IPR011042">
    <property type="entry name" value="6-blade_b-propeller_TolB-like"/>
</dbReference>
<dbReference type="KEGG" id="mbw:MSBRW_1717"/>
<comment type="similarity">
    <text evidence="1">Belongs to the TolB family.</text>
</comment>
<evidence type="ECO:0000256" key="1">
    <source>
        <dbReference type="ARBA" id="ARBA00009820"/>
    </source>
</evidence>
<dbReference type="EMBL" id="CP009526">
    <property type="protein sequence ID" value="AKB50970.1"/>
    <property type="molecule type" value="Genomic_DNA"/>
</dbReference>
<evidence type="ECO:0000313" key="3">
    <source>
        <dbReference type="Proteomes" id="UP000033038"/>
    </source>
</evidence>
<dbReference type="InterPro" id="IPR011659">
    <property type="entry name" value="WD40"/>
</dbReference>
<dbReference type="AlphaFoldDB" id="A0A0E3QJC8"/>
<organism evidence="2 3">
    <name type="scientific">Methanosarcina barkeri str. Wiesmoor</name>
    <dbReference type="NCBI Taxonomy" id="1434109"/>
    <lineage>
        <taxon>Archaea</taxon>
        <taxon>Methanobacteriati</taxon>
        <taxon>Methanobacteriota</taxon>
        <taxon>Stenosarchaea group</taxon>
        <taxon>Methanomicrobia</taxon>
        <taxon>Methanosarcinales</taxon>
        <taxon>Methanosarcinaceae</taxon>
        <taxon>Methanosarcina</taxon>
    </lineage>
</organism>
<dbReference type="PANTHER" id="PTHR36842:SF1">
    <property type="entry name" value="PROTEIN TOLB"/>
    <property type="match status" value="1"/>
</dbReference>
<proteinExistence type="inferred from homology"/>
<dbReference type="RefSeq" id="WP_011307955.1">
    <property type="nucleotide sequence ID" value="NZ_CP009526.1"/>
</dbReference>
<evidence type="ECO:0000313" key="2">
    <source>
        <dbReference type="EMBL" id="AKB50970.1"/>
    </source>
</evidence>
<dbReference type="Pfam" id="PF07676">
    <property type="entry name" value="PD40"/>
    <property type="match status" value="3"/>
</dbReference>
<dbReference type="PANTHER" id="PTHR36842">
    <property type="entry name" value="PROTEIN TOLB HOMOLOG"/>
    <property type="match status" value="1"/>
</dbReference>
<dbReference type="PATRIC" id="fig|1434109.4.peg.2166"/>
<accession>A0A0E3QJC8</accession>
<sequence>MKIAYRYFSLFLTFVLLTLPAVAEPSIVSDYGDFTEESGWDVAQNVSQNYFDSDLNISYVPNGEIEGYEEAYANSPVENITFLTNSPESELFPVWTADGNHILYTVKRNGSDNLESYKMKANGSEIERTGIGEGNLSSFSDVNPNGTELLSTKSNGSQTGLYLVNLENGTVTPVADDLDKSESWGSWCRLGKKIVYTQKSGDAPSQLWIVNWDGSNKKRLGTSENVGMGKDWCPLGLKIIYSANDSKEKPDLWTIEWYGTNQTQLTDTPYGEWDPSYSPDGKRIVYVSDEGGKPEIWLRNIKGSYKVMLTNNIGVIDSTPRWSPDGSKIVFTVHKMQNILENSTVNGSSSVLLNGYISHMITNNSTMTNNSTSKNNSKIVIGTVTFNSPIVNTSAAMNDSIVNDSATMDNSTTNNYETVNNSIIKISNFTLGSSFNNSTISGSDIVVIELEPLLSILDSISGNGLNNSTISGNGLNNSTISGLDTAVIDPGSTSSASPM</sequence>
<dbReference type="SUPFAM" id="SSF82171">
    <property type="entry name" value="DPP6 N-terminal domain-like"/>
    <property type="match status" value="1"/>
</dbReference>
<gene>
    <name evidence="2" type="ORF">MSBRW_1717</name>
</gene>
<reference evidence="2 3" key="1">
    <citation type="submission" date="2014-07" db="EMBL/GenBank/DDBJ databases">
        <title>Methanogenic archaea and the global carbon cycle.</title>
        <authorList>
            <person name="Henriksen J.R."/>
            <person name="Luke J."/>
            <person name="Reinhart S."/>
            <person name="Benedict M.N."/>
            <person name="Youngblut N.D."/>
            <person name="Metcalf M.E."/>
            <person name="Whitaker R.J."/>
            <person name="Metcalf W.W."/>
        </authorList>
    </citation>
    <scope>NUCLEOTIDE SEQUENCE [LARGE SCALE GENOMIC DNA]</scope>
    <source>
        <strain evidence="2 3">Wiesmoor</strain>
    </source>
</reference>
<dbReference type="Proteomes" id="UP000033038">
    <property type="component" value="Chromosome"/>
</dbReference>